<dbReference type="OrthoDB" id="10284729at2759"/>
<dbReference type="EMBL" id="CAJVRM010000038">
    <property type="protein sequence ID" value="CAG8972171.1"/>
    <property type="molecule type" value="Genomic_DNA"/>
</dbReference>
<comment type="caution">
    <text evidence="1">The sequence shown here is derived from an EMBL/GenBank/DDBJ whole genome shotgun (WGS) entry which is preliminary data.</text>
</comment>
<organism evidence="1 2">
    <name type="scientific">Hymenoscyphus albidus</name>
    <dbReference type="NCBI Taxonomy" id="595503"/>
    <lineage>
        <taxon>Eukaryota</taxon>
        <taxon>Fungi</taxon>
        <taxon>Dikarya</taxon>
        <taxon>Ascomycota</taxon>
        <taxon>Pezizomycotina</taxon>
        <taxon>Leotiomycetes</taxon>
        <taxon>Helotiales</taxon>
        <taxon>Helotiaceae</taxon>
        <taxon>Hymenoscyphus</taxon>
    </lineage>
</organism>
<proteinExistence type="predicted"/>
<keyword evidence="2" id="KW-1185">Reference proteome</keyword>
<evidence type="ECO:0008006" key="3">
    <source>
        <dbReference type="Google" id="ProtNLM"/>
    </source>
</evidence>
<protein>
    <recommendedName>
        <fullName evidence="3">F-box domain-containing protein</fullName>
    </recommendedName>
</protein>
<evidence type="ECO:0000313" key="2">
    <source>
        <dbReference type="Proteomes" id="UP000701801"/>
    </source>
</evidence>
<sequence>MSHTNLIIDQPLISKWAEKMTKVLPGAPLRIVTTNFPAFDDILTRLPASFETLESDILVRIFGFLDAPSTVRLALTGPFFLEKLVKYHDKKGIDAKDHDKKESCDPPKFWLRFQIPLMGNELVEIKGIMSTWMAKKFGHDKKKIAICCKFARFIVADEKRKKWHSMSPRAVVCGVCRDKFEDFGKFLRERRGPTQL</sequence>
<dbReference type="AlphaFoldDB" id="A0A9N9LII3"/>
<evidence type="ECO:0000313" key="1">
    <source>
        <dbReference type="EMBL" id="CAG8972171.1"/>
    </source>
</evidence>
<name>A0A9N9LII3_9HELO</name>
<accession>A0A9N9LII3</accession>
<dbReference type="Proteomes" id="UP000701801">
    <property type="component" value="Unassembled WGS sequence"/>
</dbReference>
<reference evidence="1" key="1">
    <citation type="submission" date="2021-07" db="EMBL/GenBank/DDBJ databases">
        <authorList>
            <person name="Durling M."/>
        </authorList>
    </citation>
    <scope>NUCLEOTIDE SEQUENCE</scope>
</reference>
<gene>
    <name evidence="1" type="ORF">HYALB_00007313</name>
</gene>